<dbReference type="SMART" id="SM00220">
    <property type="entry name" value="S_TKc"/>
    <property type="match status" value="1"/>
</dbReference>
<name>A0A6D2JUX1_9BRAS</name>
<dbReference type="Pfam" id="PF00069">
    <property type="entry name" value="Pkinase"/>
    <property type="match status" value="1"/>
</dbReference>
<dbReference type="InterPro" id="IPR045274">
    <property type="entry name" value="WAK-like"/>
</dbReference>
<dbReference type="Proteomes" id="UP000467841">
    <property type="component" value="Unassembled WGS sequence"/>
</dbReference>
<accession>A0A6D2JUX1</accession>
<dbReference type="GO" id="GO:0007166">
    <property type="term" value="P:cell surface receptor signaling pathway"/>
    <property type="evidence" value="ECO:0007669"/>
    <property type="project" value="InterPro"/>
</dbReference>
<dbReference type="PANTHER" id="PTHR27005">
    <property type="entry name" value="WALL-ASSOCIATED RECEPTOR KINASE-LIKE 21"/>
    <property type="match status" value="1"/>
</dbReference>
<dbReference type="GO" id="GO:0005886">
    <property type="term" value="C:plasma membrane"/>
    <property type="evidence" value="ECO:0007669"/>
    <property type="project" value="TreeGrafter"/>
</dbReference>
<evidence type="ECO:0000259" key="3">
    <source>
        <dbReference type="PROSITE" id="PS50011"/>
    </source>
</evidence>
<keyword evidence="5" id="KW-1185">Reference proteome</keyword>
<feature type="domain" description="Protein kinase" evidence="3">
    <location>
        <begin position="70"/>
        <end position="343"/>
    </location>
</feature>
<keyword evidence="2" id="KW-0067">ATP-binding</keyword>
<organism evidence="4 5">
    <name type="scientific">Microthlaspi erraticum</name>
    <dbReference type="NCBI Taxonomy" id="1685480"/>
    <lineage>
        <taxon>Eukaryota</taxon>
        <taxon>Viridiplantae</taxon>
        <taxon>Streptophyta</taxon>
        <taxon>Embryophyta</taxon>
        <taxon>Tracheophyta</taxon>
        <taxon>Spermatophyta</taxon>
        <taxon>Magnoliopsida</taxon>
        <taxon>eudicotyledons</taxon>
        <taxon>Gunneridae</taxon>
        <taxon>Pentapetalae</taxon>
        <taxon>rosids</taxon>
        <taxon>malvids</taxon>
        <taxon>Brassicales</taxon>
        <taxon>Brassicaceae</taxon>
        <taxon>Coluteocarpeae</taxon>
        <taxon>Microthlaspi</taxon>
    </lineage>
</organism>
<dbReference type="Gene3D" id="3.30.200.20">
    <property type="entry name" value="Phosphorylase Kinase, domain 1"/>
    <property type="match status" value="1"/>
</dbReference>
<dbReference type="GO" id="GO:0005524">
    <property type="term" value="F:ATP binding"/>
    <property type="evidence" value="ECO:0007669"/>
    <property type="project" value="UniProtKB-KW"/>
</dbReference>
<dbReference type="SUPFAM" id="SSF56112">
    <property type="entry name" value="Protein kinase-like (PK-like)"/>
    <property type="match status" value="1"/>
</dbReference>
<dbReference type="AlphaFoldDB" id="A0A6D2JUX1"/>
<proteinExistence type="predicted"/>
<evidence type="ECO:0000313" key="5">
    <source>
        <dbReference type="Proteomes" id="UP000467841"/>
    </source>
</evidence>
<dbReference type="InterPro" id="IPR011009">
    <property type="entry name" value="Kinase-like_dom_sf"/>
</dbReference>
<protein>
    <recommendedName>
        <fullName evidence="3">Protein kinase domain-containing protein</fullName>
    </recommendedName>
</protein>
<keyword evidence="1" id="KW-0547">Nucleotide-binding</keyword>
<dbReference type="PROSITE" id="PS50011">
    <property type="entry name" value="PROTEIN_KINASE_DOM"/>
    <property type="match status" value="1"/>
</dbReference>
<dbReference type="InterPro" id="IPR000719">
    <property type="entry name" value="Prot_kinase_dom"/>
</dbReference>
<dbReference type="GO" id="GO:0004674">
    <property type="term" value="F:protein serine/threonine kinase activity"/>
    <property type="evidence" value="ECO:0007669"/>
    <property type="project" value="TreeGrafter"/>
</dbReference>
<dbReference type="Gene3D" id="1.10.510.10">
    <property type="entry name" value="Transferase(Phosphotransferase) domain 1"/>
    <property type="match status" value="1"/>
</dbReference>
<dbReference type="GO" id="GO:0009266">
    <property type="term" value="P:response to temperature stimulus"/>
    <property type="evidence" value="ECO:0007669"/>
    <property type="project" value="UniProtKB-ARBA"/>
</dbReference>
<dbReference type="FunFam" id="3.30.200.20:FF:000515">
    <property type="entry name" value="Inactive serine/threonine-protein kinase"/>
    <property type="match status" value="1"/>
</dbReference>
<comment type="caution">
    <text evidence="4">The sequence shown here is derived from an EMBL/GenBank/DDBJ whole genome shotgun (WGS) entry which is preliminary data.</text>
</comment>
<evidence type="ECO:0000256" key="1">
    <source>
        <dbReference type="ARBA" id="ARBA00022741"/>
    </source>
</evidence>
<dbReference type="OrthoDB" id="1034557at2759"/>
<dbReference type="PANTHER" id="PTHR27005:SF188">
    <property type="entry name" value="INACTIVE SERINE_THREONINE-PROTEIN KINASE ZRK12-RELATED"/>
    <property type="match status" value="1"/>
</dbReference>
<sequence length="426" mass="49810">MSHQLTYTFYDGLVEEEEGTRAYEKEERSIRGRRRGAILLEELIECCDGKSNPIKFFSPCQIIEATDNFSNSNHVFANLIYYEWYSGKKENHPMLLIKKFTHELNYYQQEELFCRDIAISSMVSGHKNFLKLVGCCLESEDHVAMVFHGVKKHYQLDLKEQSWRRRIKIAEDIATALAYLHTAFPRPFVYANMKLENILLDEDGVAKLWDFSSCVSIPQGETFVKHKYEWGDTTPRISLYGFMDPNLWKKGVVSKKTDVYGIGILMQKLLSGEQRCQDFYFEKLVKGENETFQSFLPFSLALRFPNWLSKRRMEEMAKPEVEVLSEEPRFRDLCFEEVEELYYEEAFNRSIVSPIYSPRRFPNWLSGSMEEIADPEMIEEMGGITEEELCRMEDFLMLSQRCVGHSGQVPTMVEVAKELKKIQKSP</sequence>
<evidence type="ECO:0000256" key="2">
    <source>
        <dbReference type="ARBA" id="ARBA00022840"/>
    </source>
</evidence>
<gene>
    <name evidence="4" type="ORF">MERR_LOCUS30893</name>
</gene>
<evidence type="ECO:0000313" key="4">
    <source>
        <dbReference type="EMBL" id="CAA7043658.1"/>
    </source>
</evidence>
<dbReference type="EMBL" id="CACVBM020001285">
    <property type="protein sequence ID" value="CAA7043658.1"/>
    <property type="molecule type" value="Genomic_DNA"/>
</dbReference>
<reference evidence="4" key="1">
    <citation type="submission" date="2020-01" db="EMBL/GenBank/DDBJ databases">
        <authorList>
            <person name="Mishra B."/>
        </authorList>
    </citation>
    <scope>NUCLEOTIDE SEQUENCE [LARGE SCALE GENOMIC DNA]</scope>
</reference>